<evidence type="ECO:0000313" key="2">
    <source>
        <dbReference type="Proteomes" id="UP001054945"/>
    </source>
</evidence>
<accession>A0AAV4ML95</accession>
<dbReference type="EMBL" id="BPLR01019829">
    <property type="protein sequence ID" value="GIX72236.1"/>
    <property type="molecule type" value="Genomic_DNA"/>
</dbReference>
<organism evidence="1 2">
    <name type="scientific">Caerostris extrusa</name>
    <name type="common">Bark spider</name>
    <name type="synonym">Caerostris bankana</name>
    <dbReference type="NCBI Taxonomy" id="172846"/>
    <lineage>
        <taxon>Eukaryota</taxon>
        <taxon>Metazoa</taxon>
        <taxon>Ecdysozoa</taxon>
        <taxon>Arthropoda</taxon>
        <taxon>Chelicerata</taxon>
        <taxon>Arachnida</taxon>
        <taxon>Araneae</taxon>
        <taxon>Araneomorphae</taxon>
        <taxon>Entelegynae</taxon>
        <taxon>Araneoidea</taxon>
        <taxon>Araneidae</taxon>
        <taxon>Caerostris</taxon>
    </lineage>
</organism>
<dbReference type="AlphaFoldDB" id="A0AAV4ML95"/>
<comment type="caution">
    <text evidence="1">The sequence shown here is derived from an EMBL/GenBank/DDBJ whole genome shotgun (WGS) entry which is preliminary data.</text>
</comment>
<gene>
    <name evidence="1" type="ORF">CEXT_560301</name>
</gene>
<evidence type="ECO:0000313" key="1">
    <source>
        <dbReference type="EMBL" id="GIX72236.1"/>
    </source>
</evidence>
<protein>
    <submittedName>
        <fullName evidence="1">Uncharacterized protein</fullName>
    </submittedName>
</protein>
<sequence length="78" mass="8589">MLARVDTSDTGSGSEHTGGFCIDLLLQIYYDRTWTKTYTTLPPALGEEECNTRWLRVVGLGNLSSSSFESISPSRPVC</sequence>
<reference evidence="1 2" key="1">
    <citation type="submission" date="2021-06" db="EMBL/GenBank/DDBJ databases">
        <title>Caerostris extrusa draft genome.</title>
        <authorList>
            <person name="Kono N."/>
            <person name="Arakawa K."/>
        </authorList>
    </citation>
    <scope>NUCLEOTIDE SEQUENCE [LARGE SCALE GENOMIC DNA]</scope>
</reference>
<name>A0AAV4ML95_CAEEX</name>
<dbReference type="Proteomes" id="UP001054945">
    <property type="component" value="Unassembled WGS sequence"/>
</dbReference>
<keyword evidence="2" id="KW-1185">Reference proteome</keyword>
<proteinExistence type="predicted"/>